<protein>
    <recommendedName>
        <fullName evidence="2">J domain-containing protein</fullName>
    </recommendedName>
</protein>
<dbReference type="SUPFAM" id="SSF46565">
    <property type="entry name" value="Chaperone J-domain"/>
    <property type="match status" value="1"/>
</dbReference>
<dbReference type="InterPro" id="IPR001623">
    <property type="entry name" value="DnaJ_domain"/>
</dbReference>
<accession>A0A0D2LX48</accession>
<dbReference type="Proteomes" id="UP000054270">
    <property type="component" value="Unassembled WGS sequence"/>
</dbReference>
<dbReference type="PROSITE" id="PS00636">
    <property type="entry name" value="DNAJ_1"/>
    <property type="match status" value="1"/>
</dbReference>
<dbReference type="SMART" id="SM00271">
    <property type="entry name" value="DnaJ"/>
    <property type="match status" value="1"/>
</dbReference>
<feature type="compositionally biased region" description="Basic and acidic residues" evidence="1">
    <location>
        <begin position="234"/>
        <end position="271"/>
    </location>
</feature>
<name>A0A0D2LX48_HYPSF</name>
<evidence type="ECO:0000259" key="2">
    <source>
        <dbReference type="PROSITE" id="PS50076"/>
    </source>
</evidence>
<gene>
    <name evidence="3" type="ORF">HYPSUDRAFT_194285</name>
</gene>
<keyword evidence="4" id="KW-1185">Reference proteome</keyword>
<dbReference type="PANTHER" id="PTHR44924:SF1">
    <property type="entry name" value="DNAJ SUBFAMILY A MEMBER 2"/>
    <property type="match status" value="1"/>
</dbReference>
<dbReference type="Pfam" id="PF14308">
    <property type="entry name" value="DnaJ-X"/>
    <property type="match status" value="1"/>
</dbReference>
<dbReference type="OMA" id="EVFGAMF"/>
<dbReference type="InterPro" id="IPR018253">
    <property type="entry name" value="DnaJ_domain_CS"/>
</dbReference>
<dbReference type="EMBL" id="KN817644">
    <property type="protein sequence ID" value="KJA15453.1"/>
    <property type="molecule type" value="Genomic_DNA"/>
</dbReference>
<feature type="region of interest" description="Disordered" evidence="1">
    <location>
        <begin position="481"/>
        <end position="509"/>
    </location>
</feature>
<dbReference type="Gene3D" id="1.10.287.110">
    <property type="entry name" value="DnaJ domain"/>
    <property type="match status" value="1"/>
</dbReference>
<dbReference type="OrthoDB" id="552049at2759"/>
<dbReference type="PRINTS" id="PR00625">
    <property type="entry name" value="JDOMAIN"/>
</dbReference>
<dbReference type="PROSITE" id="PS50076">
    <property type="entry name" value="DNAJ_2"/>
    <property type="match status" value="1"/>
</dbReference>
<organism evidence="3 4">
    <name type="scientific">Hypholoma sublateritium (strain FD-334 SS-4)</name>
    <dbReference type="NCBI Taxonomy" id="945553"/>
    <lineage>
        <taxon>Eukaryota</taxon>
        <taxon>Fungi</taxon>
        <taxon>Dikarya</taxon>
        <taxon>Basidiomycota</taxon>
        <taxon>Agaricomycotina</taxon>
        <taxon>Agaricomycetes</taxon>
        <taxon>Agaricomycetidae</taxon>
        <taxon>Agaricales</taxon>
        <taxon>Agaricineae</taxon>
        <taxon>Strophariaceae</taxon>
        <taxon>Hypholoma</taxon>
    </lineage>
</organism>
<feature type="region of interest" description="Disordered" evidence="1">
    <location>
        <begin position="214"/>
        <end position="271"/>
    </location>
</feature>
<reference evidence="4" key="1">
    <citation type="submission" date="2014-04" db="EMBL/GenBank/DDBJ databases">
        <title>Evolutionary Origins and Diversification of the Mycorrhizal Mutualists.</title>
        <authorList>
            <consortium name="DOE Joint Genome Institute"/>
            <consortium name="Mycorrhizal Genomics Consortium"/>
            <person name="Kohler A."/>
            <person name="Kuo A."/>
            <person name="Nagy L.G."/>
            <person name="Floudas D."/>
            <person name="Copeland A."/>
            <person name="Barry K.W."/>
            <person name="Cichocki N."/>
            <person name="Veneault-Fourrey C."/>
            <person name="LaButti K."/>
            <person name="Lindquist E.A."/>
            <person name="Lipzen A."/>
            <person name="Lundell T."/>
            <person name="Morin E."/>
            <person name="Murat C."/>
            <person name="Riley R."/>
            <person name="Ohm R."/>
            <person name="Sun H."/>
            <person name="Tunlid A."/>
            <person name="Henrissat B."/>
            <person name="Grigoriev I.V."/>
            <person name="Hibbett D.S."/>
            <person name="Martin F."/>
        </authorList>
    </citation>
    <scope>NUCLEOTIDE SEQUENCE [LARGE SCALE GENOMIC DNA]</scope>
    <source>
        <strain evidence="4">FD-334 SS-4</strain>
    </source>
</reference>
<dbReference type="STRING" id="945553.A0A0D2LX48"/>
<feature type="compositionally biased region" description="Polar residues" evidence="1">
    <location>
        <begin position="72"/>
        <end position="88"/>
    </location>
</feature>
<feature type="domain" description="J" evidence="2">
    <location>
        <begin position="108"/>
        <end position="173"/>
    </location>
</feature>
<dbReference type="CDD" id="cd06257">
    <property type="entry name" value="DnaJ"/>
    <property type="match status" value="1"/>
</dbReference>
<dbReference type="InterPro" id="IPR026894">
    <property type="entry name" value="DnaJ_X"/>
</dbReference>
<dbReference type="InterPro" id="IPR036869">
    <property type="entry name" value="J_dom_sf"/>
</dbReference>
<evidence type="ECO:0000313" key="3">
    <source>
        <dbReference type="EMBL" id="KJA15453.1"/>
    </source>
</evidence>
<evidence type="ECO:0000256" key="1">
    <source>
        <dbReference type="SAM" id="MobiDB-lite"/>
    </source>
</evidence>
<sequence length="509" mass="56459">MNSSYPILSSRPAVPHIVTSCSNSRCNVALEFPVPSPQPRPGTLLQIRCFACQNTVSHAFYPEQIPAAYGSSSRVAANNTHKPSTSAAGAQPRKGRKIGTQERPLETGYYDILGIPVNATTDEIKKAYRRAAIKHHPDKNPDDPHAEERFKEIAIAYQTLSDDTLRRKYNEYGPKESAPEGGYVDPEEVFGAIFGGERFVPIIGNISLARDMKTALQEADEAEGDAQEPQGPPRPKDAKGREILTPEEKARKEEKERIKAEKDRQKAAEKAAVRQERVNKLVENMERKLSIFTESATGPDDPDVSTSWRTICQLEAEQLKEESYGVELLQTIGFVYVSKAKHHLATNQTFLGVGGWLHNVQGKYHVFSETVSTLRAAIELKSVFDQIQAAEKAGNLDPAEKKRLEEQAAEKGIQALFKGTKLEVESILRETCERVLTDPTISREKAQLRAVALQMLGEAYMGVKKDAAGAVSGAEDAEYVKIDTKSSRDRDSQQQQYPRERTGQPGRRS</sequence>
<dbReference type="PANTHER" id="PTHR44924">
    <property type="entry name" value="DNAJ SUBFAMILY A MEMBER 2"/>
    <property type="match status" value="1"/>
</dbReference>
<proteinExistence type="predicted"/>
<feature type="compositionally biased region" description="Basic and acidic residues" evidence="1">
    <location>
        <begin position="481"/>
        <end position="502"/>
    </location>
</feature>
<dbReference type="Pfam" id="PF00226">
    <property type="entry name" value="DnaJ"/>
    <property type="match status" value="1"/>
</dbReference>
<dbReference type="AlphaFoldDB" id="A0A0D2LX48"/>
<feature type="region of interest" description="Disordered" evidence="1">
    <location>
        <begin position="72"/>
        <end position="100"/>
    </location>
</feature>
<evidence type="ECO:0000313" key="4">
    <source>
        <dbReference type="Proteomes" id="UP000054270"/>
    </source>
</evidence>